<reference evidence="1" key="1">
    <citation type="journal article" date="2021" name="Proc. Natl. Acad. Sci. U.S.A.">
        <title>A Catalog of Tens of Thousands of Viruses from Human Metagenomes Reveals Hidden Associations with Chronic Diseases.</title>
        <authorList>
            <person name="Tisza M.J."/>
            <person name="Buck C.B."/>
        </authorList>
    </citation>
    <scope>NUCLEOTIDE SEQUENCE</scope>
    <source>
        <strain evidence="1">CtXt06</strain>
    </source>
</reference>
<proteinExistence type="predicted"/>
<name>A0A8S5V6L9_9CAUD</name>
<organism evidence="1">
    <name type="scientific">CrAss-like virus sp. ctXt06</name>
    <dbReference type="NCBI Taxonomy" id="2825837"/>
    <lineage>
        <taxon>Viruses</taxon>
        <taxon>Duplodnaviria</taxon>
        <taxon>Heunggongvirae</taxon>
        <taxon>Uroviricota</taxon>
        <taxon>Caudoviricetes</taxon>
        <taxon>Crassvirales</taxon>
    </lineage>
</organism>
<sequence length="71" mass="8256">MVTRKDINKQLDDYFKNHPSLTNDEANTVAEVWLSKYLTRHVTSNSVVMDDYHFENGVTITLIPCKEINEI</sequence>
<evidence type="ECO:0000313" key="1">
    <source>
        <dbReference type="EMBL" id="DAG02393.1"/>
    </source>
</evidence>
<accession>A0A8S5V6L9</accession>
<protein>
    <submittedName>
        <fullName evidence="1">Uncharacterized protein</fullName>
    </submittedName>
</protein>
<dbReference type="EMBL" id="BK016209">
    <property type="protein sequence ID" value="DAG02393.1"/>
    <property type="molecule type" value="Genomic_DNA"/>
</dbReference>